<reference evidence="1 4" key="3">
    <citation type="journal article" date="2017" name="Nat. Microbiol.">
        <title>Natural product diversity associated with the nematode symbionts Photorhabdus and Xenorhabdus.</title>
        <authorList>
            <person name="Tobias N.J."/>
            <person name="Wolff H."/>
            <person name="Djahanschiri B."/>
            <person name="Grundmann F."/>
            <person name="Kronenwerth M."/>
            <person name="Shi Y.M."/>
            <person name="Simonyi S."/>
            <person name="Grun P."/>
            <person name="Shapiro-Ilan D."/>
            <person name="Pidot S.J."/>
            <person name="Stinear T.P."/>
            <person name="Ebersberger I."/>
            <person name="Bode H.B."/>
        </authorList>
    </citation>
    <scope>NUCLEOTIDE SEQUENCE [LARGE SCALE GENOMIC DNA]</scope>
    <source>
        <strain evidence="1 4">DSM 17908</strain>
    </source>
</reference>
<gene>
    <name evidence="2" type="ORF">SAMN05421680_10188</name>
    <name evidence="1" type="ORF">Xmau_02009</name>
</gene>
<organism evidence="2 3">
    <name type="scientific">Xenorhabdus mauleonii</name>
    <dbReference type="NCBI Taxonomy" id="351675"/>
    <lineage>
        <taxon>Bacteria</taxon>
        <taxon>Pseudomonadati</taxon>
        <taxon>Pseudomonadota</taxon>
        <taxon>Gammaproteobacteria</taxon>
        <taxon>Enterobacterales</taxon>
        <taxon>Morganellaceae</taxon>
        <taxon>Xenorhabdus</taxon>
    </lineage>
</organism>
<protein>
    <submittedName>
        <fullName evidence="2">Uncharacterized protein</fullName>
    </submittedName>
</protein>
<keyword evidence="4" id="KW-1185">Reference proteome</keyword>
<proteinExistence type="predicted"/>
<accession>A0A1I3HVY6</accession>
<evidence type="ECO:0000313" key="1">
    <source>
        <dbReference type="EMBL" id="PHM40253.1"/>
    </source>
</evidence>
<evidence type="ECO:0000313" key="3">
    <source>
        <dbReference type="Proteomes" id="UP000198919"/>
    </source>
</evidence>
<dbReference type="RefSeq" id="WP_092507078.1">
    <property type="nucleotide sequence ID" value="NZ_CAWNQB010000056.1"/>
</dbReference>
<name>A0A1I3HVY6_9GAMM</name>
<dbReference type="Proteomes" id="UP000224607">
    <property type="component" value="Unassembled WGS sequence"/>
</dbReference>
<dbReference type="AlphaFoldDB" id="A0A1I3HVY6"/>
<evidence type="ECO:0000313" key="2">
    <source>
        <dbReference type="EMBL" id="SFI39841.1"/>
    </source>
</evidence>
<evidence type="ECO:0000313" key="4">
    <source>
        <dbReference type="Proteomes" id="UP000224607"/>
    </source>
</evidence>
<dbReference type="EMBL" id="NITY01000006">
    <property type="protein sequence ID" value="PHM40253.1"/>
    <property type="molecule type" value="Genomic_DNA"/>
</dbReference>
<reference evidence="3" key="1">
    <citation type="submission" date="2016-10" db="EMBL/GenBank/DDBJ databases">
        <authorList>
            <person name="Varghese N."/>
            <person name="Submissions S."/>
        </authorList>
    </citation>
    <scope>NUCLEOTIDE SEQUENCE [LARGE SCALE GENOMIC DNA]</scope>
    <source>
        <strain evidence="3">DSM 17908</strain>
    </source>
</reference>
<sequence length="199" mass="22460">MERFDIDENEGFENLPTENMIHLTYHNQGGFYYFVVDTDRDISLPRNRLLSGGPRRPFEKLSAQNPLNPAVENHRRLFIVGVGMSAQITPNQGSLIVGGNVGIISIGTLNTYIQQLIVQIGPIDSIRLIGNYSSPVHDRFVQNLANSTGMRVYASRGRFEFRNIASPPVNNTLPQNLWFIAHRGTLDVNRFFFCDPNNP</sequence>
<dbReference type="Proteomes" id="UP000198919">
    <property type="component" value="Unassembled WGS sequence"/>
</dbReference>
<reference evidence="2" key="2">
    <citation type="submission" date="2016-10" db="EMBL/GenBank/DDBJ databases">
        <authorList>
            <person name="de Groot N.N."/>
        </authorList>
    </citation>
    <scope>NUCLEOTIDE SEQUENCE [LARGE SCALE GENOMIC DNA]</scope>
    <source>
        <strain evidence="2">DSM 17908</strain>
    </source>
</reference>
<dbReference type="OrthoDB" id="9995549at2"/>
<dbReference type="EMBL" id="FORG01000001">
    <property type="protein sequence ID" value="SFI39841.1"/>
    <property type="molecule type" value="Genomic_DNA"/>
</dbReference>